<sequence>MKKILPIALFSLLVMNATAQHEHHKMETKRDTVPAKKSPDKMDDMHHDHAKMQEGGPIMSHAFSRNLQMNRNGSGTAWLPDEAPMYGYMLHSKKWMYMIHGNLFLRYNNQDIARSGNRGAHKFDAPNWVMGMGQTAVGKKGLFRFSAMISLDRPIMGGNGYPLLFQSGETWKGKPLVDRQHPHDLFAELSVGYSHAINKDLDVFGYFGYPGEPALGGTAFMHRPSSLYNPDAPLGHHWQDATHITFGVATFGVRYRNFKIEGSSFTGREPDEDRYNFDKMRFDSWAVRLSYNPTKELSLQVSQGFVKSPEPLHPAEDIKRTTASIIHAKRFGNNAMLNSAIVWGYNRVDKNHQEHSFLAESALSWKKNAIYGKYEFVEKSTEELALDEHTFGHDGKFPVSAITLGLNRKIFSIGKTDFSAGTQATLYMPEKPLEGLYGSNPWAYQVFIRVSPGLMR</sequence>
<reference evidence="3 4" key="1">
    <citation type="submission" date="2019-02" db="EMBL/GenBank/DDBJ databases">
        <title>Genomic Encyclopedia of Type Strains, Phase IV (KMG-IV): sequencing the most valuable type-strain genomes for metagenomic binning, comparative biology and taxonomic classification.</title>
        <authorList>
            <person name="Goeker M."/>
        </authorList>
    </citation>
    <scope>NUCLEOTIDE SEQUENCE [LARGE SCALE GENOMIC DNA]</scope>
    <source>
        <strain evidence="3 4">DSM 18116</strain>
    </source>
</reference>
<feature type="chain" id="PRO_5020318668" description="Alginate export domain-containing protein" evidence="2">
    <location>
        <begin position="20"/>
        <end position="456"/>
    </location>
</feature>
<organism evidence="3 4">
    <name type="scientific">Pseudobacter ginsenosidimutans</name>
    <dbReference type="NCBI Taxonomy" id="661488"/>
    <lineage>
        <taxon>Bacteria</taxon>
        <taxon>Pseudomonadati</taxon>
        <taxon>Bacteroidota</taxon>
        <taxon>Chitinophagia</taxon>
        <taxon>Chitinophagales</taxon>
        <taxon>Chitinophagaceae</taxon>
        <taxon>Pseudobacter</taxon>
    </lineage>
</organism>
<gene>
    <name evidence="3" type="ORF">EV199_0736</name>
</gene>
<accession>A0A4Q7N366</accession>
<evidence type="ECO:0000313" key="4">
    <source>
        <dbReference type="Proteomes" id="UP000293874"/>
    </source>
</evidence>
<dbReference type="OrthoDB" id="5490906at2"/>
<evidence type="ECO:0000256" key="2">
    <source>
        <dbReference type="SAM" id="SignalP"/>
    </source>
</evidence>
<dbReference type="Proteomes" id="UP000293874">
    <property type="component" value="Unassembled WGS sequence"/>
</dbReference>
<dbReference type="AlphaFoldDB" id="A0A4Q7N366"/>
<protein>
    <recommendedName>
        <fullName evidence="5">Alginate export domain-containing protein</fullName>
    </recommendedName>
</protein>
<evidence type="ECO:0008006" key="5">
    <source>
        <dbReference type="Google" id="ProtNLM"/>
    </source>
</evidence>
<proteinExistence type="predicted"/>
<feature type="region of interest" description="Disordered" evidence="1">
    <location>
        <begin position="21"/>
        <end position="45"/>
    </location>
</feature>
<feature type="signal peptide" evidence="2">
    <location>
        <begin position="1"/>
        <end position="19"/>
    </location>
</feature>
<evidence type="ECO:0000256" key="1">
    <source>
        <dbReference type="SAM" id="MobiDB-lite"/>
    </source>
</evidence>
<dbReference type="RefSeq" id="WP_130539311.1">
    <property type="nucleotide sequence ID" value="NZ_CP042431.1"/>
</dbReference>
<keyword evidence="4" id="KW-1185">Reference proteome</keyword>
<keyword evidence="2" id="KW-0732">Signal</keyword>
<comment type="caution">
    <text evidence="3">The sequence shown here is derived from an EMBL/GenBank/DDBJ whole genome shotgun (WGS) entry which is preliminary data.</text>
</comment>
<dbReference type="EMBL" id="SGXA01000001">
    <property type="protein sequence ID" value="RZS74885.1"/>
    <property type="molecule type" value="Genomic_DNA"/>
</dbReference>
<name>A0A4Q7N366_9BACT</name>
<evidence type="ECO:0000313" key="3">
    <source>
        <dbReference type="EMBL" id="RZS74885.1"/>
    </source>
</evidence>